<dbReference type="Gene3D" id="3.30.460.10">
    <property type="entry name" value="Beta Polymerase, domain 2"/>
    <property type="match status" value="1"/>
</dbReference>
<dbReference type="AlphaFoldDB" id="A0A1W1V8R2"/>
<name>A0A1W1V8R2_9FIRM</name>
<dbReference type="OrthoDB" id="1808113at2"/>
<evidence type="ECO:0000256" key="1">
    <source>
        <dbReference type="SAM" id="Coils"/>
    </source>
</evidence>
<sequence>MLSYSAKEVAELKAYLKKKREKHEQELAKRKEAALAAAHRAAEVIHRYGLRQVWLFGSLAGEGTFSEHSDIDLAIDKLPPKIDFWRLYSDVLAAAQPFNVDSGNFGLCYA</sequence>
<dbReference type="Proteomes" id="UP000192569">
    <property type="component" value="Chromosome I"/>
</dbReference>
<gene>
    <name evidence="2" type="ORF">SAMN00808754_0190</name>
</gene>
<feature type="coiled-coil region" evidence="1">
    <location>
        <begin position="6"/>
        <end position="33"/>
    </location>
</feature>
<dbReference type="EMBL" id="LT838272">
    <property type="protein sequence ID" value="SMB89633.1"/>
    <property type="molecule type" value="Genomic_DNA"/>
</dbReference>
<keyword evidence="1" id="KW-0175">Coiled coil</keyword>
<proteinExistence type="predicted"/>
<dbReference type="RefSeq" id="WP_084663148.1">
    <property type="nucleotide sequence ID" value="NZ_LT838272.1"/>
</dbReference>
<evidence type="ECO:0008006" key="4">
    <source>
        <dbReference type="Google" id="ProtNLM"/>
    </source>
</evidence>
<organism evidence="2 3">
    <name type="scientific">Thermanaeromonas toyohensis ToBE</name>
    <dbReference type="NCBI Taxonomy" id="698762"/>
    <lineage>
        <taxon>Bacteria</taxon>
        <taxon>Bacillati</taxon>
        <taxon>Bacillota</taxon>
        <taxon>Clostridia</taxon>
        <taxon>Neomoorellales</taxon>
        <taxon>Neomoorellaceae</taxon>
        <taxon>Thermanaeromonas</taxon>
    </lineage>
</organism>
<evidence type="ECO:0000313" key="3">
    <source>
        <dbReference type="Proteomes" id="UP000192569"/>
    </source>
</evidence>
<dbReference type="InterPro" id="IPR043519">
    <property type="entry name" value="NT_sf"/>
</dbReference>
<reference evidence="2 3" key="1">
    <citation type="submission" date="2017-04" db="EMBL/GenBank/DDBJ databases">
        <authorList>
            <person name="Afonso C.L."/>
            <person name="Miller P.J."/>
            <person name="Scott M.A."/>
            <person name="Spackman E."/>
            <person name="Goraichik I."/>
            <person name="Dimitrov K.M."/>
            <person name="Suarez D.L."/>
            <person name="Swayne D.E."/>
        </authorList>
    </citation>
    <scope>NUCLEOTIDE SEQUENCE [LARGE SCALE GENOMIC DNA]</scope>
    <source>
        <strain evidence="2 3">ToBE</strain>
    </source>
</reference>
<accession>A0A1W1V8R2</accession>
<protein>
    <recommendedName>
        <fullName evidence="4">Nucleotidyltransferase domain-containing protein</fullName>
    </recommendedName>
</protein>
<keyword evidence="3" id="KW-1185">Reference proteome</keyword>
<dbReference type="CDD" id="cd05403">
    <property type="entry name" value="NT_KNTase_like"/>
    <property type="match status" value="1"/>
</dbReference>
<evidence type="ECO:0000313" key="2">
    <source>
        <dbReference type="EMBL" id="SMB89633.1"/>
    </source>
</evidence>
<dbReference type="SUPFAM" id="SSF81301">
    <property type="entry name" value="Nucleotidyltransferase"/>
    <property type="match status" value="1"/>
</dbReference>